<accession>A0ABX5R9B0</accession>
<protein>
    <submittedName>
        <fullName evidence="1">Uncharacterized protein</fullName>
    </submittedName>
</protein>
<dbReference type="EMBL" id="CP026512">
    <property type="protein sequence ID" value="QAX82129.1"/>
    <property type="molecule type" value="Genomic_DNA"/>
</dbReference>
<reference evidence="1 2" key="1">
    <citation type="journal article" date="2018" name="Genome Biol. Evol.">
        <title>Partnering With a Pest: Genomes of Hemlock Woolly Adelgid Symbionts Reveal Atypical Nutritional Provisioning Patterns in Dual-Obligate Bacteria.</title>
        <authorList>
            <person name="Weglarz K.M."/>
            <person name="Havill N.P."/>
            <person name="Burke G.R."/>
            <person name="von Dohlen C.D."/>
        </authorList>
    </citation>
    <scope>NUCLEOTIDE SEQUENCE [LARGE SCALE GENOMIC DNA]</scope>
    <source>
        <strain evidence="1 2">HWA_ENA</strain>
    </source>
</reference>
<evidence type="ECO:0000313" key="2">
    <source>
        <dbReference type="Proteomes" id="UP000288953"/>
    </source>
</evidence>
<organism evidence="1 2">
    <name type="scientific">Candidatus Pseudomonas adelgestsugas</name>
    <dbReference type="NCBI Taxonomy" id="1302376"/>
    <lineage>
        <taxon>Bacteria</taxon>
        <taxon>Pseudomonadati</taxon>
        <taxon>Pseudomonadota</taxon>
        <taxon>Gammaproteobacteria</taxon>
        <taxon>Pseudomonadales</taxon>
        <taxon>Pseudomonadaceae</taxon>
        <taxon>Pseudomonas</taxon>
    </lineage>
</organism>
<name>A0ABX5R9B0_9PSED</name>
<proteinExistence type="predicted"/>
<keyword evidence="2" id="KW-1185">Reference proteome</keyword>
<gene>
    <name evidence="1" type="ORF">C3B55_00817</name>
</gene>
<dbReference type="Proteomes" id="UP000288953">
    <property type="component" value="Chromosome"/>
</dbReference>
<evidence type="ECO:0000313" key="1">
    <source>
        <dbReference type="EMBL" id="QAX82129.1"/>
    </source>
</evidence>
<sequence length="40" mass="4421">MSDNKNHVAAHIIAAMNSTTQPLPHFNSTQTMAIFLHTND</sequence>